<reference evidence="1" key="2">
    <citation type="journal article" date="2015" name="Fish Shellfish Immunol.">
        <title>Early steps in the European eel (Anguilla anguilla)-Vibrio vulnificus interaction in the gills: Role of the RtxA13 toxin.</title>
        <authorList>
            <person name="Callol A."/>
            <person name="Pajuelo D."/>
            <person name="Ebbesson L."/>
            <person name="Teles M."/>
            <person name="MacKenzie S."/>
            <person name="Amaro C."/>
        </authorList>
    </citation>
    <scope>NUCLEOTIDE SEQUENCE</scope>
</reference>
<dbReference type="AlphaFoldDB" id="A0A0E9SV27"/>
<accession>A0A0E9SV27</accession>
<dbReference type="EMBL" id="GBXM01064199">
    <property type="protein sequence ID" value="JAH44378.1"/>
    <property type="molecule type" value="Transcribed_RNA"/>
</dbReference>
<organism evidence="1">
    <name type="scientific">Anguilla anguilla</name>
    <name type="common">European freshwater eel</name>
    <name type="synonym">Muraena anguilla</name>
    <dbReference type="NCBI Taxonomy" id="7936"/>
    <lineage>
        <taxon>Eukaryota</taxon>
        <taxon>Metazoa</taxon>
        <taxon>Chordata</taxon>
        <taxon>Craniata</taxon>
        <taxon>Vertebrata</taxon>
        <taxon>Euteleostomi</taxon>
        <taxon>Actinopterygii</taxon>
        <taxon>Neopterygii</taxon>
        <taxon>Teleostei</taxon>
        <taxon>Anguilliformes</taxon>
        <taxon>Anguillidae</taxon>
        <taxon>Anguilla</taxon>
    </lineage>
</organism>
<name>A0A0E9SV27_ANGAN</name>
<reference evidence="1" key="1">
    <citation type="submission" date="2014-11" db="EMBL/GenBank/DDBJ databases">
        <authorList>
            <person name="Amaro Gonzalez C."/>
        </authorList>
    </citation>
    <scope>NUCLEOTIDE SEQUENCE</scope>
</reference>
<evidence type="ECO:0000313" key="1">
    <source>
        <dbReference type="EMBL" id="JAH44378.1"/>
    </source>
</evidence>
<protein>
    <submittedName>
        <fullName evidence="1">Uncharacterized protein</fullName>
    </submittedName>
</protein>
<proteinExistence type="predicted"/>
<sequence length="36" mass="4148">MSTFQCKYHLVRSALELYLLKATYLVKISVSVCHCV</sequence>